<protein>
    <submittedName>
        <fullName evidence="2">Uncharacterized protein</fullName>
    </submittedName>
</protein>
<organism evidence="2 3">
    <name type="scientific">Nepenthes gracilis</name>
    <name type="common">Slender pitcher plant</name>
    <dbReference type="NCBI Taxonomy" id="150966"/>
    <lineage>
        <taxon>Eukaryota</taxon>
        <taxon>Viridiplantae</taxon>
        <taxon>Streptophyta</taxon>
        <taxon>Embryophyta</taxon>
        <taxon>Tracheophyta</taxon>
        <taxon>Spermatophyta</taxon>
        <taxon>Magnoliopsida</taxon>
        <taxon>eudicotyledons</taxon>
        <taxon>Gunneridae</taxon>
        <taxon>Pentapetalae</taxon>
        <taxon>Caryophyllales</taxon>
        <taxon>Nepenthaceae</taxon>
        <taxon>Nepenthes</taxon>
    </lineage>
</organism>
<accession>A0AAD3Y114</accession>
<evidence type="ECO:0000313" key="3">
    <source>
        <dbReference type="Proteomes" id="UP001279734"/>
    </source>
</evidence>
<evidence type="ECO:0000313" key="2">
    <source>
        <dbReference type="EMBL" id="GMH25347.1"/>
    </source>
</evidence>
<sequence>MTEILLLAELLQSGEIENPSLLVLDVKSAMSWFGGLALFVPYGAGISCCILGVQHMPEMGILPDQLGVGVDADAHFAGAPLAGLNLNVELDVPERGLCGCDAVCVPGVIVSLAKMVLSLGVVTVLSVTLYAKMLLGAMLVRGLLMECRVQCSLM</sequence>
<feature type="transmembrane region" description="Helical" evidence="1">
    <location>
        <begin position="116"/>
        <end position="135"/>
    </location>
</feature>
<keyword evidence="1" id="KW-0812">Transmembrane</keyword>
<keyword evidence="3" id="KW-1185">Reference proteome</keyword>
<dbReference type="Proteomes" id="UP001279734">
    <property type="component" value="Unassembled WGS sequence"/>
</dbReference>
<dbReference type="EMBL" id="BSYO01000029">
    <property type="protein sequence ID" value="GMH25347.1"/>
    <property type="molecule type" value="Genomic_DNA"/>
</dbReference>
<dbReference type="AlphaFoldDB" id="A0AAD3Y114"/>
<feature type="transmembrane region" description="Helical" evidence="1">
    <location>
        <begin position="29"/>
        <end position="53"/>
    </location>
</feature>
<evidence type="ECO:0000256" key="1">
    <source>
        <dbReference type="SAM" id="Phobius"/>
    </source>
</evidence>
<comment type="caution">
    <text evidence="2">The sequence shown here is derived from an EMBL/GenBank/DDBJ whole genome shotgun (WGS) entry which is preliminary data.</text>
</comment>
<name>A0AAD3Y114_NEPGR</name>
<keyword evidence="1" id="KW-1133">Transmembrane helix</keyword>
<keyword evidence="1" id="KW-0472">Membrane</keyword>
<reference evidence="2" key="1">
    <citation type="submission" date="2023-05" db="EMBL/GenBank/DDBJ databases">
        <title>Nepenthes gracilis genome sequencing.</title>
        <authorList>
            <person name="Fukushima K."/>
        </authorList>
    </citation>
    <scope>NUCLEOTIDE SEQUENCE</scope>
    <source>
        <strain evidence="2">SING2019-196</strain>
    </source>
</reference>
<gene>
    <name evidence="2" type="ORF">Nepgr_027190</name>
</gene>
<proteinExistence type="predicted"/>